<organism evidence="13 14">
    <name type="scientific">Enterococcus aquimarinus</name>
    <dbReference type="NCBI Taxonomy" id="328396"/>
    <lineage>
        <taxon>Bacteria</taxon>
        <taxon>Bacillati</taxon>
        <taxon>Bacillota</taxon>
        <taxon>Bacilli</taxon>
        <taxon>Lactobacillales</taxon>
        <taxon>Enterococcaceae</taxon>
        <taxon>Enterococcus</taxon>
    </lineage>
</organism>
<feature type="binding site" evidence="8">
    <location>
        <position position="180"/>
    </location>
    <ligand>
        <name>UDP-N-acetyl-alpha-D-muramoyl-L-alanyl-D-glutamate</name>
        <dbReference type="ChEBI" id="CHEBI:83900"/>
    </ligand>
</feature>
<dbReference type="UniPathway" id="UPA00219"/>
<feature type="domain" description="Mur ligase N-terminal catalytic" evidence="10">
    <location>
        <begin position="34"/>
        <end position="97"/>
    </location>
</feature>
<keyword evidence="8" id="KW-0460">Magnesium</keyword>
<feature type="domain" description="Mur ligase central" evidence="12">
    <location>
        <begin position="109"/>
        <end position="313"/>
    </location>
</feature>
<keyword evidence="4 8" id="KW-0133">Cell shape</keyword>
<dbReference type="GO" id="GO:0051301">
    <property type="term" value="P:cell division"/>
    <property type="evidence" value="ECO:0007669"/>
    <property type="project" value="UniProtKB-KW"/>
</dbReference>
<feature type="binding site" evidence="8">
    <location>
        <begin position="111"/>
        <end position="117"/>
    </location>
    <ligand>
        <name>ATP</name>
        <dbReference type="ChEBI" id="CHEBI:30616"/>
    </ligand>
</feature>
<dbReference type="SUPFAM" id="SSF53244">
    <property type="entry name" value="MurD-like peptide ligases, peptide-binding domain"/>
    <property type="match status" value="1"/>
</dbReference>
<keyword evidence="5 8" id="KW-0573">Peptidoglycan synthesis</keyword>
<dbReference type="InterPro" id="IPR000713">
    <property type="entry name" value="Mur_ligase_N"/>
</dbReference>
<dbReference type="GO" id="GO:0009252">
    <property type="term" value="P:peptidoglycan biosynthetic process"/>
    <property type="evidence" value="ECO:0007669"/>
    <property type="project" value="UniProtKB-UniRule"/>
</dbReference>
<comment type="caution">
    <text evidence="13">The sequence shown here is derived from an EMBL/GenBank/DDBJ whole genome shotgun (WGS) entry which is preliminary data.</text>
</comment>
<dbReference type="InterPro" id="IPR036615">
    <property type="entry name" value="Mur_ligase_C_dom_sf"/>
</dbReference>
<feature type="binding site" evidence="8">
    <location>
        <position position="186"/>
    </location>
    <ligand>
        <name>UDP-N-acetyl-alpha-D-muramoyl-L-alanyl-D-glutamate</name>
        <dbReference type="ChEBI" id="CHEBI:83900"/>
    </ligand>
</feature>
<dbReference type="InterPro" id="IPR013221">
    <property type="entry name" value="Mur_ligase_cen"/>
</dbReference>
<comment type="function">
    <text evidence="8">Catalyzes the addition of an amino acid to the nucleotide precursor UDP-N-acetylmuramoyl-L-alanyl-D-glutamate (UMAG) in the biosynthesis of bacterial cell-wall peptidoglycan.</text>
</comment>
<dbReference type="Gene3D" id="3.90.190.20">
    <property type="entry name" value="Mur ligase, C-terminal domain"/>
    <property type="match status" value="1"/>
</dbReference>
<evidence type="ECO:0000259" key="10">
    <source>
        <dbReference type="Pfam" id="PF01225"/>
    </source>
</evidence>
<feature type="domain" description="Mur ligase C-terminal" evidence="11">
    <location>
        <begin position="336"/>
        <end position="461"/>
    </location>
</feature>
<evidence type="ECO:0000256" key="3">
    <source>
        <dbReference type="ARBA" id="ARBA00022618"/>
    </source>
</evidence>
<keyword evidence="8 13" id="KW-0436">Ligase</keyword>
<dbReference type="GO" id="GO:0008360">
    <property type="term" value="P:regulation of cell shape"/>
    <property type="evidence" value="ECO:0007669"/>
    <property type="project" value="UniProtKB-KW"/>
</dbReference>
<name>A0A1L8QRE5_9ENTE</name>
<dbReference type="InterPro" id="IPR035911">
    <property type="entry name" value="MurE/MurF_N"/>
</dbReference>
<evidence type="ECO:0000313" key="13">
    <source>
        <dbReference type="EMBL" id="OJG10095.1"/>
    </source>
</evidence>
<comment type="cofactor">
    <cofactor evidence="8">
        <name>Mg(2+)</name>
        <dbReference type="ChEBI" id="CHEBI:18420"/>
    </cofactor>
</comment>
<dbReference type="Gene3D" id="3.40.1190.10">
    <property type="entry name" value="Mur-like, catalytic domain"/>
    <property type="match status" value="1"/>
</dbReference>
<dbReference type="NCBIfam" id="NF001124">
    <property type="entry name" value="PRK00139.1-2"/>
    <property type="match status" value="1"/>
</dbReference>
<comment type="PTM">
    <text evidence="8">Carboxylation is probably crucial for Mg(2+) binding and, consequently, for the gamma-phosphate positioning of ATP.</text>
</comment>
<dbReference type="AlphaFoldDB" id="A0A1L8QRE5"/>
<evidence type="ECO:0000259" key="11">
    <source>
        <dbReference type="Pfam" id="PF02875"/>
    </source>
</evidence>
<dbReference type="HAMAP" id="MF_00208">
    <property type="entry name" value="MurE"/>
    <property type="match status" value="1"/>
</dbReference>
<evidence type="ECO:0000256" key="9">
    <source>
        <dbReference type="RuleBase" id="RU004135"/>
    </source>
</evidence>
<dbReference type="Pfam" id="PF08245">
    <property type="entry name" value="Mur_ligase_M"/>
    <property type="match status" value="1"/>
</dbReference>
<dbReference type="NCBIfam" id="NF001126">
    <property type="entry name" value="PRK00139.1-4"/>
    <property type="match status" value="1"/>
</dbReference>
<gene>
    <name evidence="8" type="primary">murE</name>
    <name evidence="13" type="ORF">RU93_GL000345</name>
</gene>
<dbReference type="RefSeq" id="WP_071875062.1">
    <property type="nucleotide sequence ID" value="NZ_JBHSHF010000006.1"/>
</dbReference>
<comment type="similarity">
    <text evidence="2 8">Belongs to the MurCDEF family. MurE subfamily.</text>
</comment>
<evidence type="ECO:0000256" key="5">
    <source>
        <dbReference type="ARBA" id="ARBA00022984"/>
    </source>
</evidence>
<feature type="binding site" evidence="8">
    <location>
        <begin position="153"/>
        <end position="154"/>
    </location>
    <ligand>
        <name>UDP-N-acetyl-alpha-D-muramoyl-L-alanyl-D-glutamate</name>
        <dbReference type="ChEBI" id="CHEBI:83900"/>
    </ligand>
</feature>
<evidence type="ECO:0000256" key="6">
    <source>
        <dbReference type="ARBA" id="ARBA00023306"/>
    </source>
</evidence>
<feature type="binding site" evidence="8">
    <location>
        <position position="152"/>
    </location>
    <ligand>
        <name>UDP-N-acetyl-alpha-D-muramoyl-L-alanyl-D-glutamate</name>
        <dbReference type="ChEBI" id="CHEBI:83900"/>
    </ligand>
</feature>
<dbReference type="Pfam" id="PF01225">
    <property type="entry name" value="Mur_ligase"/>
    <property type="match status" value="1"/>
</dbReference>
<evidence type="ECO:0000256" key="4">
    <source>
        <dbReference type="ARBA" id="ARBA00022960"/>
    </source>
</evidence>
<proteinExistence type="inferred from homology"/>
<evidence type="ECO:0000259" key="12">
    <source>
        <dbReference type="Pfam" id="PF08245"/>
    </source>
</evidence>
<evidence type="ECO:0000256" key="1">
    <source>
        <dbReference type="ARBA" id="ARBA00004752"/>
    </source>
</evidence>
<protein>
    <recommendedName>
        <fullName evidence="8">UDP-N-acetylmuramyl-tripeptide synthetase</fullName>
        <ecNumber evidence="8">6.3.2.-</ecNumber>
    </recommendedName>
    <alternativeName>
        <fullName evidence="8">UDP-MurNAc-tripeptide synthetase</fullName>
    </alternativeName>
</protein>
<keyword evidence="8" id="KW-0547">Nucleotide-binding</keyword>
<keyword evidence="8" id="KW-0963">Cytoplasm</keyword>
<feature type="binding site" evidence="8">
    <location>
        <position position="188"/>
    </location>
    <ligand>
        <name>UDP-N-acetyl-alpha-D-muramoyl-L-alanyl-D-glutamate</name>
        <dbReference type="ChEBI" id="CHEBI:83900"/>
    </ligand>
</feature>
<dbReference type="SUPFAM" id="SSF53623">
    <property type="entry name" value="MurD-like peptide ligases, catalytic domain"/>
    <property type="match status" value="1"/>
</dbReference>
<dbReference type="GO" id="GO:0005524">
    <property type="term" value="F:ATP binding"/>
    <property type="evidence" value="ECO:0007669"/>
    <property type="project" value="UniProtKB-UniRule"/>
</dbReference>
<dbReference type="GO" id="GO:0016881">
    <property type="term" value="F:acid-amino acid ligase activity"/>
    <property type="evidence" value="ECO:0007669"/>
    <property type="project" value="UniProtKB-UniRule"/>
</dbReference>
<dbReference type="Pfam" id="PF02875">
    <property type="entry name" value="Mur_ligase_C"/>
    <property type="match status" value="1"/>
</dbReference>
<evidence type="ECO:0000313" key="14">
    <source>
        <dbReference type="Proteomes" id="UP000182149"/>
    </source>
</evidence>
<dbReference type="Proteomes" id="UP000182149">
    <property type="component" value="Unassembled WGS sequence"/>
</dbReference>
<dbReference type="PANTHER" id="PTHR23135:SF4">
    <property type="entry name" value="UDP-N-ACETYLMURAMOYL-L-ALANYL-D-GLUTAMATE--2,6-DIAMINOPIMELATE LIGASE MURE HOMOLOG, CHLOROPLASTIC"/>
    <property type="match status" value="1"/>
</dbReference>
<evidence type="ECO:0000256" key="2">
    <source>
        <dbReference type="ARBA" id="ARBA00005898"/>
    </source>
</evidence>
<dbReference type="STRING" id="328396.RU93_GL000345"/>
<dbReference type="Gene3D" id="3.40.1390.10">
    <property type="entry name" value="MurE/MurF, N-terminal domain"/>
    <property type="match status" value="1"/>
</dbReference>
<keyword evidence="7 8" id="KW-0961">Cell wall biogenesis/degradation</keyword>
<dbReference type="GO" id="GO:0000287">
    <property type="term" value="F:magnesium ion binding"/>
    <property type="evidence" value="ECO:0007669"/>
    <property type="project" value="UniProtKB-UniRule"/>
</dbReference>
<feature type="modified residue" description="N6-carboxylysine" evidence="8">
    <location>
        <position position="220"/>
    </location>
</feature>
<keyword evidence="6 8" id="KW-0131">Cell cycle</keyword>
<dbReference type="GO" id="GO:0005737">
    <property type="term" value="C:cytoplasm"/>
    <property type="evidence" value="ECO:0007669"/>
    <property type="project" value="UniProtKB-SubCell"/>
</dbReference>
<reference evidence="13 14" key="1">
    <citation type="submission" date="2014-12" db="EMBL/GenBank/DDBJ databases">
        <title>Draft genome sequences of 29 type strains of Enterococci.</title>
        <authorList>
            <person name="Zhong Z."/>
            <person name="Sun Z."/>
            <person name="Liu W."/>
            <person name="Zhang W."/>
            <person name="Zhang H."/>
        </authorList>
    </citation>
    <scope>NUCLEOTIDE SEQUENCE [LARGE SCALE GENOMIC DNA]</scope>
    <source>
        <strain evidence="13 14">DSM 17690</strain>
    </source>
</reference>
<dbReference type="NCBIfam" id="TIGR01085">
    <property type="entry name" value="murE"/>
    <property type="match status" value="1"/>
</dbReference>
<dbReference type="InterPro" id="IPR036565">
    <property type="entry name" value="Mur-like_cat_sf"/>
</dbReference>
<comment type="caution">
    <text evidence="8">Lacks conserved residue(s) required for the propagation of feature annotation.</text>
</comment>
<evidence type="ECO:0000256" key="7">
    <source>
        <dbReference type="ARBA" id="ARBA00023316"/>
    </source>
</evidence>
<evidence type="ECO:0000256" key="8">
    <source>
        <dbReference type="HAMAP-Rule" id="MF_00208"/>
    </source>
</evidence>
<dbReference type="EC" id="6.3.2.-" evidence="8"/>
<keyword evidence="8" id="KW-0067">ATP-binding</keyword>
<dbReference type="InterPro" id="IPR005761">
    <property type="entry name" value="UDP-N-AcMur-Glu-dNH2Pim_ligase"/>
</dbReference>
<keyword evidence="14" id="KW-1185">Reference proteome</keyword>
<sequence length="490" mass="53894">MILSELISPCLVKNDWTQIQHTPIRHITQYIEEVTTDSLFVCINNTKYDGHDFISEALAQGARAIIVDHLPQNGVLGPFIVVSDTNKALAQVAAKFYDYPSRDMVFLGVTGTNGKTTTTFLIHEILRRSDLACGLIGTMYNQIGDQRIATPNTTPHTVQLQKLIAQMAQENMTHCVMEVSSHGLKQERVLGIDFNVAVFTNLTQDHLDFHDSMTDYFEAKSSLFSRLGNGFSDKVKAAVINLDDPAAEAIIALTPSNILTYGCKGQGDIQASQIVIATSGTQFTLSLFDQKWAVSTKMIGLFNVYNCLAAFGAGVAIGLNPTQVIAIIEGIAGVRGRFESVPNTKGITAIVDYAHTPDALINVLKTAKSLTKGKIYCVAGCGGNRDRDKRPKMAEAVLKYADHGIFTSDDPRTEDPHQIITDMIEHLSQNHYEIELDRKKAIEKALRMASHGDTVLIAGKGHETEQMIGTTAFHFDDREVVNQYFSRLTL</sequence>
<accession>A0A1L8QRE5</accession>
<comment type="subcellular location">
    <subcellularLocation>
        <location evidence="8 9">Cytoplasm</location>
    </subcellularLocation>
</comment>
<comment type="pathway">
    <text evidence="1 8 9">Cell wall biogenesis; peptidoglycan biosynthesis.</text>
</comment>
<dbReference type="EMBL" id="JXKD01000010">
    <property type="protein sequence ID" value="OJG10095.1"/>
    <property type="molecule type" value="Genomic_DNA"/>
</dbReference>
<dbReference type="SUPFAM" id="SSF63418">
    <property type="entry name" value="MurE/MurF N-terminal domain"/>
    <property type="match status" value="1"/>
</dbReference>
<dbReference type="GO" id="GO:0071555">
    <property type="term" value="P:cell wall organization"/>
    <property type="evidence" value="ECO:0007669"/>
    <property type="project" value="UniProtKB-KW"/>
</dbReference>
<dbReference type="InterPro" id="IPR004101">
    <property type="entry name" value="Mur_ligase_C"/>
</dbReference>
<keyword evidence="3 8" id="KW-0132">Cell division</keyword>
<dbReference type="PANTHER" id="PTHR23135">
    <property type="entry name" value="MUR LIGASE FAMILY MEMBER"/>
    <property type="match status" value="1"/>
</dbReference>